<proteinExistence type="predicted"/>
<evidence type="ECO:0000313" key="1">
    <source>
        <dbReference type="EMBL" id="RDX75231.1"/>
    </source>
</evidence>
<organism evidence="1 2">
    <name type="scientific">Mucuna pruriens</name>
    <name type="common">Velvet bean</name>
    <name type="synonym">Dolichos pruriens</name>
    <dbReference type="NCBI Taxonomy" id="157652"/>
    <lineage>
        <taxon>Eukaryota</taxon>
        <taxon>Viridiplantae</taxon>
        <taxon>Streptophyta</taxon>
        <taxon>Embryophyta</taxon>
        <taxon>Tracheophyta</taxon>
        <taxon>Spermatophyta</taxon>
        <taxon>Magnoliopsida</taxon>
        <taxon>eudicotyledons</taxon>
        <taxon>Gunneridae</taxon>
        <taxon>Pentapetalae</taxon>
        <taxon>rosids</taxon>
        <taxon>fabids</taxon>
        <taxon>Fabales</taxon>
        <taxon>Fabaceae</taxon>
        <taxon>Papilionoideae</taxon>
        <taxon>50 kb inversion clade</taxon>
        <taxon>NPAAA clade</taxon>
        <taxon>indigoferoid/millettioid clade</taxon>
        <taxon>Phaseoleae</taxon>
        <taxon>Mucuna</taxon>
    </lineage>
</organism>
<dbReference type="AlphaFoldDB" id="A0A371FAB9"/>
<keyword evidence="2" id="KW-1185">Reference proteome</keyword>
<dbReference type="EMBL" id="QJKJ01009891">
    <property type="protein sequence ID" value="RDX75231.1"/>
    <property type="molecule type" value="Genomic_DNA"/>
</dbReference>
<dbReference type="OrthoDB" id="1459114at2759"/>
<evidence type="ECO:0000313" key="2">
    <source>
        <dbReference type="Proteomes" id="UP000257109"/>
    </source>
</evidence>
<dbReference type="Proteomes" id="UP000257109">
    <property type="component" value="Unassembled WGS sequence"/>
</dbReference>
<name>A0A371FAB9_MUCPR</name>
<accession>A0A371FAB9</accession>
<feature type="non-terminal residue" evidence="1">
    <location>
        <position position="1"/>
    </location>
</feature>
<sequence length="62" mass="7099">MVQFNIFEAMKHPTKNHSLFGIYLIDELSDPKLTNDTSLCPSPPTELKSFLNHLKYAYLDNG</sequence>
<reference evidence="1" key="1">
    <citation type="submission" date="2018-05" db="EMBL/GenBank/DDBJ databases">
        <title>Draft genome of Mucuna pruriens seed.</title>
        <authorList>
            <person name="Nnadi N.E."/>
            <person name="Vos R."/>
            <person name="Hasami M.H."/>
            <person name="Devisetty U.K."/>
            <person name="Aguiy J.C."/>
        </authorList>
    </citation>
    <scope>NUCLEOTIDE SEQUENCE [LARGE SCALE GENOMIC DNA]</scope>
    <source>
        <strain evidence="1">JCA_2017</strain>
    </source>
</reference>
<gene>
    <name evidence="1" type="ORF">CR513_44917</name>
</gene>
<comment type="caution">
    <text evidence="1">The sequence shown here is derived from an EMBL/GenBank/DDBJ whole genome shotgun (WGS) entry which is preliminary data.</text>
</comment>
<protein>
    <submittedName>
        <fullName evidence="1">Uncharacterized protein</fullName>
    </submittedName>
</protein>